<dbReference type="InterPro" id="IPR017871">
    <property type="entry name" value="ABC_transporter-like_CS"/>
</dbReference>
<dbReference type="PANTHER" id="PTHR24220">
    <property type="entry name" value="IMPORT ATP-BINDING PROTEIN"/>
    <property type="match status" value="1"/>
</dbReference>
<feature type="domain" description="ABC transporter" evidence="5">
    <location>
        <begin position="20"/>
        <end position="259"/>
    </location>
</feature>
<dbReference type="InterPro" id="IPR015854">
    <property type="entry name" value="ABC_transpr_LolD-like"/>
</dbReference>
<dbReference type="Gene3D" id="3.40.50.300">
    <property type="entry name" value="P-loop containing nucleotide triphosphate hydrolases"/>
    <property type="match status" value="1"/>
</dbReference>
<comment type="caution">
    <text evidence="6">The sequence shown here is derived from an EMBL/GenBank/DDBJ whole genome shotgun (WGS) entry which is preliminary data.</text>
</comment>
<dbReference type="SUPFAM" id="SSF52540">
    <property type="entry name" value="P-loop containing nucleoside triphosphate hydrolases"/>
    <property type="match status" value="1"/>
</dbReference>
<dbReference type="GO" id="GO:0005886">
    <property type="term" value="C:plasma membrane"/>
    <property type="evidence" value="ECO:0007669"/>
    <property type="project" value="TreeGrafter"/>
</dbReference>
<feature type="region of interest" description="Disordered" evidence="4">
    <location>
        <begin position="240"/>
        <end position="266"/>
    </location>
</feature>
<protein>
    <submittedName>
        <fullName evidence="6">ABC transporter ATP-binding protein</fullName>
    </submittedName>
</protein>
<dbReference type="SMART" id="SM00382">
    <property type="entry name" value="AAA"/>
    <property type="match status" value="1"/>
</dbReference>
<evidence type="ECO:0000256" key="4">
    <source>
        <dbReference type="SAM" id="MobiDB-lite"/>
    </source>
</evidence>
<dbReference type="CDD" id="cd03255">
    <property type="entry name" value="ABC_MJ0796_LolCDE_FtsE"/>
    <property type="match status" value="1"/>
</dbReference>
<dbReference type="PROSITE" id="PS50893">
    <property type="entry name" value="ABC_TRANSPORTER_2"/>
    <property type="match status" value="1"/>
</dbReference>
<sequence>MSALARPPGPSIAADREAGLVAHGIVKSFVSGQIRTTILDGISLRIHPGELTLISGPSGCGKSTLLSVLSGLQRPDQGRVTALGEDLGALGLRALEAFRLHHTGFVFQGFNLFPALTAVEQVALPLHYLGLGRADSRAQALAALEEVGMSRRAHLRPAELSGGEKQRVAIARALAKRPALLFADEPTSSLDAANGQIVIDILHGIARRHRTLVLCVSHDPRLIGHADRLLTMEDGRILSDRRDPGADLPLPPLPLRDAPVRDDPIP</sequence>
<dbReference type="InterPro" id="IPR017911">
    <property type="entry name" value="MacB-like_ATP-bd"/>
</dbReference>
<evidence type="ECO:0000313" key="6">
    <source>
        <dbReference type="EMBL" id="ROU08790.1"/>
    </source>
</evidence>
<dbReference type="InterPro" id="IPR027417">
    <property type="entry name" value="P-loop_NTPase"/>
</dbReference>
<name>A0A3N2RMW4_LYSEN</name>
<dbReference type="InterPro" id="IPR003439">
    <property type="entry name" value="ABC_transporter-like_ATP-bd"/>
</dbReference>
<dbReference type="PROSITE" id="PS00211">
    <property type="entry name" value="ABC_TRANSPORTER_1"/>
    <property type="match status" value="1"/>
</dbReference>
<accession>A0A3N2RMW4</accession>
<dbReference type="EMBL" id="RCTY01000007">
    <property type="protein sequence ID" value="ROU08790.1"/>
    <property type="molecule type" value="Genomic_DNA"/>
</dbReference>
<reference evidence="6 7" key="1">
    <citation type="submission" date="2018-10" db="EMBL/GenBank/DDBJ databases">
        <title>The genome of Lysobacter enzymogenes OH11.</title>
        <authorList>
            <person name="Liu F."/>
            <person name="Zhao Y."/>
            <person name="Qian G."/>
            <person name="Chen Y."/>
            <person name="Xu H."/>
        </authorList>
    </citation>
    <scope>NUCLEOTIDE SEQUENCE [LARGE SCALE GENOMIC DNA]</scope>
    <source>
        <strain evidence="6 7">OH11</strain>
    </source>
</reference>
<evidence type="ECO:0000256" key="3">
    <source>
        <dbReference type="ARBA" id="ARBA00022840"/>
    </source>
</evidence>
<keyword evidence="3 6" id="KW-0067">ATP-binding</keyword>
<gene>
    <name evidence="6" type="ORF">D9T17_02655</name>
</gene>
<dbReference type="GO" id="GO:0022857">
    <property type="term" value="F:transmembrane transporter activity"/>
    <property type="evidence" value="ECO:0007669"/>
    <property type="project" value="TreeGrafter"/>
</dbReference>
<dbReference type="GO" id="GO:0016887">
    <property type="term" value="F:ATP hydrolysis activity"/>
    <property type="evidence" value="ECO:0007669"/>
    <property type="project" value="InterPro"/>
</dbReference>
<evidence type="ECO:0000259" key="5">
    <source>
        <dbReference type="PROSITE" id="PS50893"/>
    </source>
</evidence>
<dbReference type="GO" id="GO:0005524">
    <property type="term" value="F:ATP binding"/>
    <property type="evidence" value="ECO:0007669"/>
    <property type="project" value="UniProtKB-KW"/>
</dbReference>
<organism evidence="6 7">
    <name type="scientific">Lysobacter enzymogenes</name>
    <dbReference type="NCBI Taxonomy" id="69"/>
    <lineage>
        <taxon>Bacteria</taxon>
        <taxon>Pseudomonadati</taxon>
        <taxon>Pseudomonadota</taxon>
        <taxon>Gammaproteobacteria</taxon>
        <taxon>Lysobacterales</taxon>
        <taxon>Lysobacteraceae</taxon>
        <taxon>Lysobacter</taxon>
    </lineage>
</organism>
<evidence type="ECO:0000313" key="7">
    <source>
        <dbReference type="Proteomes" id="UP000275910"/>
    </source>
</evidence>
<dbReference type="Proteomes" id="UP000275910">
    <property type="component" value="Unassembled WGS sequence"/>
</dbReference>
<dbReference type="RefSeq" id="WP_123645973.1">
    <property type="nucleotide sequence ID" value="NZ_RCTY01000007.1"/>
</dbReference>
<keyword evidence="2" id="KW-0547">Nucleotide-binding</keyword>
<dbReference type="AlphaFoldDB" id="A0A3N2RMW4"/>
<evidence type="ECO:0000256" key="1">
    <source>
        <dbReference type="ARBA" id="ARBA00022448"/>
    </source>
</evidence>
<proteinExistence type="predicted"/>
<dbReference type="InterPro" id="IPR003593">
    <property type="entry name" value="AAA+_ATPase"/>
</dbReference>
<keyword evidence="1" id="KW-0813">Transport</keyword>
<dbReference type="Pfam" id="PF00005">
    <property type="entry name" value="ABC_tran"/>
    <property type="match status" value="1"/>
</dbReference>
<evidence type="ECO:0000256" key="2">
    <source>
        <dbReference type="ARBA" id="ARBA00022741"/>
    </source>
</evidence>